<organism evidence="2">
    <name type="scientific">Parvoviridae sp</name>
    <dbReference type="NCBI Taxonomy" id="1940570"/>
    <lineage>
        <taxon>Viruses</taxon>
        <taxon>Monodnaviria</taxon>
        <taxon>Shotokuvirae</taxon>
        <taxon>Cossaviricota</taxon>
        <taxon>Quintoviricetes</taxon>
        <taxon>Piccovirales</taxon>
        <taxon>Parvoviridae</taxon>
    </lineage>
</organism>
<evidence type="ECO:0008006" key="3">
    <source>
        <dbReference type="Google" id="ProtNLM"/>
    </source>
</evidence>
<proteinExistence type="predicted"/>
<sequence>MAAPVVASTNNVGGGIDSSVPNAPLPTTNKRIHTQTFKRTFQHYISNNNESQLPTATRVDTGTNIGIAYREGWYWLPYTHTRAAMTQADRDNIIVTAKRFRIVSNGFKIERLVAMQQEVIPAAATTRVTNTFVQAPAALMFKDSNHDIFEWTYNSAITLPLVTEVPIWQVPQQSTTITYPNDNFTTPFALSAAQGALNLTMQVPPAPATDGAAAITQAFSLMHGGNIEMIQSGGKYEYTWHNPVAQWKSPGTINTPLTTTSTAHDEFGTIVGGSTPPGTSNFPEDTVTLYENLATDLTQNVWNGPVLHLMRVPPLFNATGAVTTVMELLVEYHVTVEWEEGNYYQTRINTSADVTYLGRQATYIQRPIAPNVVSLRNIFQQFDSRIDQVDPNRARVEQARGRYGGKKSAI</sequence>
<evidence type="ECO:0000313" key="2">
    <source>
        <dbReference type="EMBL" id="QKE54999.1"/>
    </source>
</evidence>
<dbReference type="EMBL" id="MT138332">
    <property type="protein sequence ID" value="QKE54999.1"/>
    <property type="molecule type" value="Genomic_DNA"/>
</dbReference>
<reference evidence="2" key="1">
    <citation type="submission" date="2020-01" db="EMBL/GenBank/DDBJ databases">
        <title>Viral genomes from wild and zoo birds in China.</title>
        <authorList>
            <person name="Dai Z."/>
            <person name="Shan L.T."/>
            <person name="Yang X.S."/>
        </authorList>
    </citation>
    <scope>NUCLEOTIDE SEQUENCE</scope>
    <source>
        <strain evidence="2">Zftwig05par2</strain>
    </source>
</reference>
<feature type="compositionally biased region" description="Polar residues" evidence="1">
    <location>
        <begin position="19"/>
        <end position="28"/>
    </location>
</feature>
<accession>A0A7D3QJ94</accession>
<protein>
    <recommendedName>
        <fullName evidence="3">Capsid protein</fullName>
    </recommendedName>
</protein>
<name>A0A7D3QJ94_9VIRU</name>
<evidence type="ECO:0000256" key="1">
    <source>
        <dbReference type="SAM" id="MobiDB-lite"/>
    </source>
</evidence>
<feature type="region of interest" description="Disordered" evidence="1">
    <location>
        <begin position="8"/>
        <end position="28"/>
    </location>
</feature>